<feature type="compositionally biased region" description="Low complexity" evidence="2">
    <location>
        <begin position="760"/>
        <end position="769"/>
    </location>
</feature>
<reference evidence="3 4" key="1">
    <citation type="submission" date="2024-10" db="EMBL/GenBank/DDBJ databases">
        <title>Updated reference genomes for cyclostephanoid diatoms.</title>
        <authorList>
            <person name="Roberts W.R."/>
            <person name="Alverson A.J."/>
        </authorList>
    </citation>
    <scope>NUCLEOTIDE SEQUENCE [LARGE SCALE GENOMIC DNA]</scope>
    <source>
        <strain evidence="3 4">AJA010-31</strain>
    </source>
</reference>
<name>A0ABD3PVC2_9STRA</name>
<dbReference type="Proteomes" id="UP001530400">
    <property type="component" value="Unassembled WGS sequence"/>
</dbReference>
<feature type="region of interest" description="Disordered" evidence="2">
    <location>
        <begin position="301"/>
        <end position="327"/>
    </location>
</feature>
<evidence type="ECO:0000256" key="1">
    <source>
        <dbReference type="SAM" id="Coils"/>
    </source>
</evidence>
<feature type="compositionally biased region" description="Basic and acidic residues" evidence="2">
    <location>
        <begin position="782"/>
        <end position="793"/>
    </location>
</feature>
<feature type="coiled-coil region" evidence="1">
    <location>
        <begin position="136"/>
        <end position="163"/>
    </location>
</feature>
<dbReference type="EMBL" id="JALLPJ020000443">
    <property type="protein sequence ID" value="KAL3791953.1"/>
    <property type="molecule type" value="Genomic_DNA"/>
</dbReference>
<dbReference type="Gene3D" id="1.25.40.10">
    <property type="entry name" value="Tetratricopeptide repeat domain"/>
    <property type="match status" value="1"/>
</dbReference>
<evidence type="ECO:0000313" key="3">
    <source>
        <dbReference type="EMBL" id="KAL3791953.1"/>
    </source>
</evidence>
<accession>A0ABD3PVC2</accession>
<feature type="region of interest" description="Disordered" evidence="2">
    <location>
        <begin position="165"/>
        <end position="246"/>
    </location>
</feature>
<keyword evidence="1" id="KW-0175">Coiled coil</keyword>
<dbReference type="AlphaFoldDB" id="A0ABD3PVC2"/>
<sequence>QQSTTTTNTDITTKRSESNAFRRKGTKGKSEGNETTMAAATTKSPPGTTTTKHTRDAKSRYNIGVVYLKTGDFTKATENLSHSLYCHLQLHGSESVTYSPEASIAIAGVREKLGDCYASNPEWGDKSLAIDHYAEVRRLLQSLNKVEGEAEQMLERVEEKINDPELLMADSGKGSRERGVPMPEVPAAYLRAQTPKKRREVRTEGGNKDRGTREAKDRGTREAKDSVGKRRPAKGKKDPPGDAADLVPAHLVRNGTKNIQNIGRGFIDSLGGMIEDVDDLLQKRSKGVQIFRPKSSYSGEDYVRSDTGVTDTELESDSEHSNPAYLDDTHKDAAAAKKIKQFTRAARRNMQKISTARPMSRGRSAQAEDARQERAQSPFCGDGSIASDNEEASPEHHSTPSTFKYRIKSEKEEPSKSKHSSRISRRSTMNSEYEHANPEKHSSRISRRSTMDSKYEESSVERRSKKKSSRRSSIDSEYSESRQERKPRSGMGSQLGGRDGLKQAIALSQYEEGGSVSSRRSTTEIIRDYQETVGKMRAQLNEERRGFAIMSCKFVEEKNKMSAEVQDLSWKVALRGKRINRLEKEINKLTQQKPVEAVVQIDHLHWESMDLGEFFLHVESKFFKLEKELEGCKWVIESLTKMDPRSASLAFRLDLLLEGLGEMASIAEVLIEGLESWLSSHAEAATKNEELFFHVENKFLKLQNELKLCKGIVESLAKSIPGPTNLPARLNMLLDGLNEVASIKNQLFKSSTVETKKSRSSVTTTSQTEGRITEETSPNESSRSEDISPKEVVLKQSSSKQFTRAPSRDKFHKSPGSETTETTATISLSVDTFASVSPNEAKDFQAMAARVSSQNRKPKRSQQRHKGRPRGGLSQ</sequence>
<feature type="compositionally biased region" description="Basic and acidic residues" evidence="2">
    <location>
        <begin position="432"/>
        <end position="442"/>
    </location>
</feature>
<feature type="compositionally biased region" description="Low complexity" evidence="2">
    <location>
        <begin position="1"/>
        <end position="11"/>
    </location>
</feature>
<feature type="non-terminal residue" evidence="3">
    <location>
        <position position="1"/>
    </location>
</feature>
<feature type="compositionally biased region" description="Basic and acidic residues" evidence="2">
    <location>
        <begin position="201"/>
        <end position="228"/>
    </location>
</feature>
<evidence type="ECO:0000256" key="2">
    <source>
        <dbReference type="SAM" id="MobiDB-lite"/>
    </source>
</evidence>
<feature type="region of interest" description="Disordered" evidence="2">
    <location>
        <begin position="844"/>
        <end position="875"/>
    </location>
</feature>
<feature type="compositionally biased region" description="Polar residues" evidence="2">
    <location>
        <begin position="795"/>
        <end position="804"/>
    </location>
</feature>
<keyword evidence="4" id="KW-1185">Reference proteome</keyword>
<comment type="caution">
    <text evidence="3">The sequence shown here is derived from an EMBL/GenBank/DDBJ whole genome shotgun (WGS) entry which is preliminary data.</text>
</comment>
<feature type="region of interest" description="Disordered" evidence="2">
    <location>
        <begin position="350"/>
        <end position="498"/>
    </location>
</feature>
<protein>
    <submittedName>
        <fullName evidence="3">Uncharacterized protein</fullName>
    </submittedName>
</protein>
<evidence type="ECO:0000313" key="4">
    <source>
        <dbReference type="Proteomes" id="UP001530400"/>
    </source>
</evidence>
<feature type="region of interest" description="Disordered" evidence="2">
    <location>
        <begin position="1"/>
        <end position="56"/>
    </location>
</feature>
<feature type="compositionally biased region" description="Basic and acidic residues" evidence="2">
    <location>
        <begin position="407"/>
        <end position="416"/>
    </location>
</feature>
<feature type="compositionally biased region" description="Basic and acidic residues" evidence="2">
    <location>
        <begin position="449"/>
        <end position="462"/>
    </location>
</feature>
<proteinExistence type="predicted"/>
<feature type="compositionally biased region" description="Low complexity" evidence="2">
    <location>
        <begin position="41"/>
        <end position="51"/>
    </location>
</feature>
<feature type="region of interest" description="Disordered" evidence="2">
    <location>
        <begin position="754"/>
        <end position="823"/>
    </location>
</feature>
<dbReference type="InterPro" id="IPR011990">
    <property type="entry name" value="TPR-like_helical_dom_sf"/>
</dbReference>
<organism evidence="3 4">
    <name type="scientific">Cyclotella atomus</name>
    <dbReference type="NCBI Taxonomy" id="382360"/>
    <lineage>
        <taxon>Eukaryota</taxon>
        <taxon>Sar</taxon>
        <taxon>Stramenopiles</taxon>
        <taxon>Ochrophyta</taxon>
        <taxon>Bacillariophyta</taxon>
        <taxon>Coscinodiscophyceae</taxon>
        <taxon>Thalassiosirophycidae</taxon>
        <taxon>Stephanodiscales</taxon>
        <taxon>Stephanodiscaceae</taxon>
        <taxon>Cyclotella</taxon>
    </lineage>
</organism>
<feature type="compositionally biased region" description="Basic residues" evidence="2">
    <location>
        <begin position="856"/>
        <end position="869"/>
    </location>
</feature>
<gene>
    <name evidence="3" type="ORF">ACHAWO_009468</name>
</gene>